<evidence type="ECO:0000313" key="2">
    <source>
        <dbReference type="EMBL" id="GLC51733.1"/>
    </source>
</evidence>
<gene>
    <name evidence="2" type="primary">PLESTB000952</name>
    <name evidence="2" type="ORF">PLESTB_000542100</name>
</gene>
<proteinExistence type="predicted"/>
<organism evidence="2 3">
    <name type="scientific">Pleodorina starrii</name>
    <dbReference type="NCBI Taxonomy" id="330485"/>
    <lineage>
        <taxon>Eukaryota</taxon>
        <taxon>Viridiplantae</taxon>
        <taxon>Chlorophyta</taxon>
        <taxon>core chlorophytes</taxon>
        <taxon>Chlorophyceae</taxon>
        <taxon>CS clade</taxon>
        <taxon>Chlamydomonadales</taxon>
        <taxon>Volvocaceae</taxon>
        <taxon>Pleodorina</taxon>
    </lineage>
</organism>
<keyword evidence="3" id="KW-1185">Reference proteome</keyword>
<reference evidence="2 3" key="1">
    <citation type="journal article" date="2023" name="Commun. Biol.">
        <title>Reorganization of the ancestral sex-determining regions during the evolution of trioecy in Pleodorina starrii.</title>
        <authorList>
            <person name="Takahashi K."/>
            <person name="Suzuki S."/>
            <person name="Kawai-Toyooka H."/>
            <person name="Yamamoto K."/>
            <person name="Hamaji T."/>
            <person name="Ootsuki R."/>
            <person name="Yamaguchi H."/>
            <person name="Kawachi M."/>
            <person name="Higashiyama T."/>
            <person name="Nozaki H."/>
        </authorList>
    </citation>
    <scope>NUCLEOTIDE SEQUENCE [LARGE SCALE GENOMIC DNA]</scope>
    <source>
        <strain evidence="2 3">NIES-4479</strain>
    </source>
</reference>
<sequence length="327" mass="33067">MQDTGGRLLTYRCQTHVVVGGSAAPAQDAAPHHYWQRGGEDCAEAHSASYVPSSAASAVALIAWAGGLPDHIREHEATELAPLSCPVRLLLGGNAGGEGAAQRRRWRSSLAARARRRARSAAAVMTVCPLPPLEGCAVAPYGGCILVHGGVSPAGEATDEMRALTLRPDPSRPGEYGLYGRVRVQQDIGSGSVDGAGSGVAPQKQAWWLPATVTTNAAAGAAAGAPTPASVSTASSSGSGSGSGGGVGGGPQPPDASRPCPPPSPRHGHHIAVDRATSRLWLFGGRTGSYNSSCGGGSRRSHDAARAAWLGQTAAPIDVSFTASVPD</sequence>
<accession>A0A9W6F052</accession>
<comment type="caution">
    <text evidence="2">The sequence shown here is derived from an EMBL/GenBank/DDBJ whole genome shotgun (WGS) entry which is preliminary data.</text>
</comment>
<feature type="region of interest" description="Disordered" evidence="1">
    <location>
        <begin position="223"/>
        <end position="270"/>
    </location>
</feature>
<name>A0A9W6F052_9CHLO</name>
<feature type="compositionally biased region" description="Low complexity" evidence="1">
    <location>
        <begin position="223"/>
        <end position="238"/>
    </location>
</feature>
<feature type="compositionally biased region" description="Gly residues" evidence="1">
    <location>
        <begin position="239"/>
        <end position="250"/>
    </location>
</feature>
<dbReference type="EMBL" id="BRXU01000005">
    <property type="protein sequence ID" value="GLC51733.1"/>
    <property type="molecule type" value="Genomic_DNA"/>
</dbReference>
<dbReference type="Proteomes" id="UP001165080">
    <property type="component" value="Unassembled WGS sequence"/>
</dbReference>
<evidence type="ECO:0000256" key="1">
    <source>
        <dbReference type="SAM" id="MobiDB-lite"/>
    </source>
</evidence>
<dbReference type="SUPFAM" id="SSF117281">
    <property type="entry name" value="Kelch motif"/>
    <property type="match status" value="1"/>
</dbReference>
<dbReference type="InterPro" id="IPR015915">
    <property type="entry name" value="Kelch-typ_b-propeller"/>
</dbReference>
<evidence type="ECO:0000313" key="3">
    <source>
        <dbReference type="Proteomes" id="UP001165080"/>
    </source>
</evidence>
<dbReference type="AlphaFoldDB" id="A0A9W6F052"/>
<protein>
    <submittedName>
        <fullName evidence="2">Uncharacterized protein</fullName>
    </submittedName>
</protein>
<feature type="compositionally biased region" description="Pro residues" evidence="1">
    <location>
        <begin position="251"/>
        <end position="265"/>
    </location>
</feature>